<evidence type="ECO:0000313" key="1">
    <source>
        <dbReference type="EMBL" id="CAA2982901.1"/>
    </source>
</evidence>
<dbReference type="EMBL" id="CACTIH010003709">
    <property type="protein sequence ID" value="CAA2982901.1"/>
    <property type="molecule type" value="Genomic_DNA"/>
</dbReference>
<gene>
    <name evidence="1" type="ORF">OLEA9_A057424</name>
</gene>
<comment type="caution">
    <text evidence="1">The sequence shown here is derived from an EMBL/GenBank/DDBJ whole genome shotgun (WGS) entry which is preliminary data.</text>
</comment>
<keyword evidence="2" id="KW-1185">Reference proteome</keyword>
<reference evidence="1 2" key="1">
    <citation type="submission" date="2019-12" db="EMBL/GenBank/DDBJ databases">
        <authorList>
            <person name="Alioto T."/>
            <person name="Alioto T."/>
            <person name="Gomez Garrido J."/>
        </authorList>
    </citation>
    <scope>NUCLEOTIDE SEQUENCE [LARGE SCALE GENOMIC DNA]</scope>
</reference>
<protein>
    <submittedName>
        <fullName evidence="1">Myosin-2-like isoform X1</fullName>
    </submittedName>
</protein>
<sequence>MLPSVVEELQRKVPMADAILGEKENAALGLQKRQFQAQRSEYEAKMKSLEETPGGSTYLKFAYSVMQFEADPETELQSLKFIFQSWKKDYRVLLRETKAKVHRLRQDEAEKNRLYGGEKMSEPF</sequence>
<organism evidence="1 2">
    <name type="scientific">Olea europaea subsp. europaea</name>
    <dbReference type="NCBI Taxonomy" id="158383"/>
    <lineage>
        <taxon>Eukaryota</taxon>
        <taxon>Viridiplantae</taxon>
        <taxon>Streptophyta</taxon>
        <taxon>Embryophyta</taxon>
        <taxon>Tracheophyta</taxon>
        <taxon>Spermatophyta</taxon>
        <taxon>Magnoliopsida</taxon>
        <taxon>eudicotyledons</taxon>
        <taxon>Gunneridae</taxon>
        <taxon>Pentapetalae</taxon>
        <taxon>asterids</taxon>
        <taxon>lamiids</taxon>
        <taxon>Lamiales</taxon>
        <taxon>Oleaceae</taxon>
        <taxon>Oleeae</taxon>
        <taxon>Olea</taxon>
    </lineage>
</organism>
<accession>A0A8S0RTF4</accession>
<evidence type="ECO:0000313" key="2">
    <source>
        <dbReference type="Proteomes" id="UP000594638"/>
    </source>
</evidence>
<dbReference type="AlphaFoldDB" id="A0A8S0RTF4"/>
<dbReference type="Gramene" id="OE9A057424T1">
    <property type="protein sequence ID" value="OE9A057424C1"/>
    <property type="gene ID" value="OE9A057424"/>
</dbReference>
<dbReference type="Proteomes" id="UP000594638">
    <property type="component" value="Unassembled WGS sequence"/>
</dbReference>
<proteinExistence type="predicted"/>
<name>A0A8S0RTF4_OLEEU</name>